<dbReference type="InterPro" id="IPR029052">
    <property type="entry name" value="Metallo-depent_PP-like"/>
</dbReference>
<protein>
    <submittedName>
        <fullName evidence="1">Uncharacterized protein</fullName>
    </submittedName>
</protein>
<dbReference type="EMBL" id="AWXA01000028">
    <property type="protein sequence ID" value="ERT59979.1"/>
    <property type="molecule type" value="Genomic_DNA"/>
</dbReference>
<reference evidence="1 2" key="1">
    <citation type="submission" date="2013-09" db="EMBL/GenBank/DDBJ databases">
        <authorList>
            <person name="Durkin A.S."/>
            <person name="Haft D.R."/>
            <person name="McCorrison J."/>
            <person name="Torralba M."/>
            <person name="Gillis M."/>
            <person name="Haft D.H."/>
            <person name="Methe B."/>
            <person name="Sutton G."/>
            <person name="Nelson K.E."/>
        </authorList>
    </citation>
    <scope>NUCLEOTIDE SEQUENCE [LARGE SCALE GENOMIC DNA]</scope>
    <source>
        <strain evidence="1 2">BV3C16-1</strain>
    </source>
</reference>
<evidence type="ECO:0000313" key="1">
    <source>
        <dbReference type="EMBL" id="ERT59979.1"/>
    </source>
</evidence>
<dbReference type="SUPFAM" id="SSF56300">
    <property type="entry name" value="Metallo-dependent phosphatases"/>
    <property type="match status" value="1"/>
</dbReference>
<evidence type="ECO:0000313" key="2">
    <source>
        <dbReference type="Proteomes" id="UP000017090"/>
    </source>
</evidence>
<proteinExistence type="predicted"/>
<dbReference type="AlphaFoldDB" id="U7UM61"/>
<keyword evidence="2" id="KW-1185">Reference proteome</keyword>
<accession>U7UM61</accession>
<sequence>MEDIDLVLSGHAYGGQFRLPFIGGVVAPNQGLFLKYDAGIYVKNNTTMIVSCRIGNSIIPVRFNNRPEIVAVEMKMNNGYWLQQSLTCTIIRYIFCQLSPCNEC</sequence>
<dbReference type="Proteomes" id="UP000017090">
    <property type="component" value="Unassembled WGS sequence"/>
</dbReference>
<dbReference type="PATRIC" id="fig|1111454.3.peg.1118"/>
<name>U7UM61_9FIRM</name>
<gene>
    <name evidence="1" type="ORF">HMPREF1250_0924</name>
</gene>
<organism evidence="1 2">
    <name type="scientific">Megasphaera vaginalis</name>
    <name type="common">ex Srinivasan et al. 2021</name>
    <dbReference type="NCBI Taxonomy" id="1111454"/>
    <lineage>
        <taxon>Bacteria</taxon>
        <taxon>Bacillati</taxon>
        <taxon>Bacillota</taxon>
        <taxon>Negativicutes</taxon>
        <taxon>Veillonellales</taxon>
        <taxon>Veillonellaceae</taxon>
        <taxon>Megasphaera</taxon>
    </lineage>
</organism>
<comment type="caution">
    <text evidence="1">The sequence shown here is derived from an EMBL/GenBank/DDBJ whole genome shotgun (WGS) entry which is preliminary data.</text>
</comment>
<dbReference type="STRING" id="1111454.HMPREF1250_0924"/>
<dbReference type="RefSeq" id="WP_023053554.1">
    <property type="nucleotide sequence ID" value="NZ_AWXA01000028.1"/>
</dbReference>
<dbReference type="eggNOG" id="COG1408">
    <property type="taxonomic scope" value="Bacteria"/>
</dbReference>